<sequence>MLARRRFNPNSGAKNLLSENGAYNPSSKNEACGTLKFRSNGTEGLSTLCDGVPPPSPLPSPNDTQIPVVHLTNGHVTPVCHPYPCLLLNGGQKPRGERKKHPCKKIYLDS</sequence>
<proteinExistence type="predicted"/>
<feature type="region of interest" description="Disordered" evidence="1">
    <location>
        <begin position="1"/>
        <end position="23"/>
    </location>
</feature>
<evidence type="ECO:0000313" key="3">
    <source>
        <dbReference type="Proteomes" id="UP001054837"/>
    </source>
</evidence>
<reference evidence="2 3" key="1">
    <citation type="submission" date="2021-06" db="EMBL/GenBank/DDBJ databases">
        <title>Caerostris darwini draft genome.</title>
        <authorList>
            <person name="Kono N."/>
            <person name="Arakawa K."/>
        </authorList>
    </citation>
    <scope>NUCLEOTIDE SEQUENCE [LARGE SCALE GENOMIC DNA]</scope>
</reference>
<dbReference type="Proteomes" id="UP001054837">
    <property type="component" value="Unassembled WGS sequence"/>
</dbReference>
<comment type="caution">
    <text evidence="2">The sequence shown here is derived from an EMBL/GenBank/DDBJ whole genome shotgun (WGS) entry which is preliminary data.</text>
</comment>
<dbReference type="EMBL" id="BPLQ01007091">
    <property type="protein sequence ID" value="GIY27834.1"/>
    <property type="molecule type" value="Genomic_DNA"/>
</dbReference>
<evidence type="ECO:0000256" key="1">
    <source>
        <dbReference type="SAM" id="MobiDB-lite"/>
    </source>
</evidence>
<dbReference type="AlphaFoldDB" id="A0AAV4S4G5"/>
<keyword evidence="3" id="KW-1185">Reference proteome</keyword>
<feature type="compositionally biased region" description="Polar residues" evidence="1">
    <location>
        <begin position="8"/>
        <end position="23"/>
    </location>
</feature>
<feature type="region of interest" description="Disordered" evidence="1">
    <location>
        <begin position="91"/>
        <end position="110"/>
    </location>
</feature>
<gene>
    <name evidence="2" type="ORF">CDAR_515631</name>
</gene>
<organism evidence="2 3">
    <name type="scientific">Caerostris darwini</name>
    <dbReference type="NCBI Taxonomy" id="1538125"/>
    <lineage>
        <taxon>Eukaryota</taxon>
        <taxon>Metazoa</taxon>
        <taxon>Ecdysozoa</taxon>
        <taxon>Arthropoda</taxon>
        <taxon>Chelicerata</taxon>
        <taxon>Arachnida</taxon>
        <taxon>Araneae</taxon>
        <taxon>Araneomorphae</taxon>
        <taxon>Entelegynae</taxon>
        <taxon>Araneoidea</taxon>
        <taxon>Araneidae</taxon>
        <taxon>Caerostris</taxon>
    </lineage>
</organism>
<accession>A0AAV4S4G5</accession>
<evidence type="ECO:0000313" key="2">
    <source>
        <dbReference type="EMBL" id="GIY27834.1"/>
    </source>
</evidence>
<protein>
    <submittedName>
        <fullName evidence="2">Uncharacterized protein</fullName>
    </submittedName>
</protein>
<name>A0AAV4S4G5_9ARAC</name>